<keyword evidence="3" id="KW-1185">Reference proteome</keyword>
<protein>
    <submittedName>
        <fullName evidence="2">Chaperone protein dnaJ A6, chloroplastic-like isoform X1</fullName>
    </submittedName>
</protein>
<evidence type="ECO:0000256" key="1">
    <source>
        <dbReference type="SAM" id="MobiDB-lite"/>
    </source>
</evidence>
<organism evidence="2 3">
    <name type="scientific">Iris pallida</name>
    <name type="common">Sweet iris</name>
    <dbReference type="NCBI Taxonomy" id="29817"/>
    <lineage>
        <taxon>Eukaryota</taxon>
        <taxon>Viridiplantae</taxon>
        <taxon>Streptophyta</taxon>
        <taxon>Embryophyta</taxon>
        <taxon>Tracheophyta</taxon>
        <taxon>Spermatophyta</taxon>
        <taxon>Magnoliopsida</taxon>
        <taxon>Liliopsida</taxon>
        <taxon>Asparagales</taxon>
        <taxon>Iridaceae</taxon>
        <taxon>Iridoideae</taxon>
        <taxon>Irideae</taxon>
        <taxon>Iris</taxon>
    </lineage>
</organism>
<feature type="compositionally biased region" description="Low complexity" evidence="1">
    <location>
        <begin position="45"/>
        <end position="87"/>
    </location>
</feature>
<gene>
    <name evidence="2" type="ORF">M6B38_246560</name>
</gene>
<reference evidence="2" key="2">
    <citation type="submission" date="2023-04" db="EMBL/GenBank/DDBJ databases">
        <authorList>
            <person name="Bruccoleri R.E."/>
            <person name="Oakeley E.J."/>
            <person name="Faust A.-M."/>
            <person name="Dessus-Babus S."/>
            <person name="Altorfer M."/>
            <person name="Burckhardt D."/>
            <person name="Oertli M."/>
            <person name="Naumann U."/>
            <person name="Petersen F."/>
            <person name="Wong J."/>
        </authorList>
    </citation>
    <scope>NUCLEOTIDE SEQUENCE</scope>
    <source>
        <strain evidence="2">GSM-AAB239-AS_SAM_17_03QT</strain>
        <tissue evidence="2">Leaf</tissue>
    </source>
</reference>
<accession>A0AAX6DGV0</accession>
<comment type="caution">
    <text evidence="2">The sequence shown here is derived from an EMBL/GenBank/DDBJ whole genome shotgun (WGS) entry which is preliminary data.</text>
</comment>
<evidence type="ECO:0000313" key="2">
    <source>
        <dbReference type="EMBL" id="KAJ6790974.1"/>
    </source>
</evidence>
<sequence>MASATAACSSSFTFSNIIKDLQISAMAPKNKVPFSPNSTKHTIFPSFSSSLSPPRTSASTSSESWRQRGSSATSRGRASSSRQRGSA</sequence>
<proteinExistence type="predicted"/>
<name>A0AAX6DGV0_IRIPA</name>
<dbReference type="EMBL" id="JANAVB010044818">
    <property type="protein sequence ID" value="KAJ6790974.1"/>
    <property type="molecule type" value="Genomic_DNA"/>
</dbReference>
<evidence type="ECO:0000313" key="3">
    <source>
        <dbReference type="Proteomes" id="UP001140949"/>
    </source>
</evidence>
<feature type="region of interest" description="Disordered" evidence="1">
    <location>
        <begin position="29"/>
        <end position="87"/>
    </location>
</feature>
<reference evidence="2" key="1">
    <citation type="journal article" date="2023" name="GigaByte">
        <title>Genome assembly of the bearded iris, Iris pallida Lam.</title>
        <authorList>
            <person name="Bruccoleri R.E."/>
            <person name="Oakeley E.J."/>
            <person name="Faust A.M.E."/>
            <person name="Altorfer M."/>
            <person name="Dessus-Babus S."/>
            <person name="Burckhardt D."/>
            <person name="Oertli M."/>
            <person name="Naumann U."/>
            <person name="Petersen F."/>
            <person name="Wong J."/>
        </authorList>
    </citation>
    <scope>NUCLEOTIDE SEQUENCE</scope>
    <source>
        <strain evidence="2">GSM-AAB239-AS_SAM_17_03QT</strain>
    </source>
</reference>
<dbReference type="AlphaFoldDB" id="A0AAX6DGV0"/>
<dbReference type="Proteomes" id="UP001140949">
    <property type="component" value="Unassembled WGS sequence"/>
</dbReference>